<feature type="compositionally biased region" description="Low complexity" evidence="1">
    <location>
        <begin position="25"/>
        <end position="48"/>
    </location>
</feature>
<evidence type="ECO:0000313" key="2">
    <source>
        <dbReference type="EMBL" id="AKF10863.1"/>
    </source>
</evidence>
<dbReference type="KEGG" id="samy:DB32_008012"/>
<feature type="compositionally biased region" description="Low complexity" evidence="1">
    <location>
        <begin position="56"/>
        <end position="66"/>
    </location>
</feature>
<gene>
    <name evidence="2" type="ORF">DB32_008012</name>
</gene>
<feature type="region of interest" description="Disordered" evidence="1">
    <location>
        <begin position="1"/>
        <end position="66"/>
    </location>
</feature>
<dbReference type="STRING" id="927083.DB32_008012"/>
<keyword evidence="3" id="KW-1185">Reference proteome</keyword>
<accession>A0A0F6YNX7</accession>
<proteinExistence type="predicted"/>
<dbReference type="EMBL" id="CP011125">
    <property type="protein sequence ID" value="AKF10863.1"/>
    <property type="molecule type" value="Genomic_DNA"/>
</dbReference>
<name>A0A0F6YNX7_9BACT</name>
<sequence length="488" mass="48856">MSGCARGGADGRDARPAQSLDAGPAIDAANDAGMGDDAAPAPIDAATIDPDDAGDLDASSSIADASTSDAGTVDRCASVDCAGLDGPCVVGVCDPLSGACRAQPRASGTGCDDGDRCTTGDACSAGTCAGTALDCTSMDGLCARGTCNAATGACVATPVADGTSCDPDATDCVTQTCRAGTCGAVVASDCTACGGGVCAAGTCGAAPSALHYGFEAGLPSGWTVGGAGGWVIDGSRVLSGAMAAHSGATGNGATSSMRASFTVRERSLVTFRLSTSSERSYDWLEVAVDGVDQWGWSGETAWMQAAVVIPAGTHVVEWRYAKDSSGAQGSDRVWIDDVRVEHLQPSADFESGVMPSAFTTSSTTGWVVDGSSVHAGAFAARSAAIGNDGASTLSRLVSLGAAGELSFWVRTSTERDYDVLELFVDGTARGEWSGETAWTRVSVALSAGEHLIEWRYSKDGSDVAGMDRVWIDDVATGEAAGSGAICGP</sequence>
<evidence type="ECO:0000313" key="3">
    <source>
        <dbReference type="Proteomes" id="UP000034883"/>
    </source>
</evidence>
<organism evidence="2 3">
    <name type="scientific">Sandaracinus amylolyticus</name>
    <dbReference type="NCBI Taxonomy" id="927083"/>
    <lineage>
        <taxon>Bacteria</taxon>
        <taxon>Pseudomonadati</taxon>
        <taxon>Myxococcota</taxon>
        <taxon>Polyangia</taxon>
        <taxon>Polyangiales</taxon>
        <taxon>Sandaracinaceae</taxon>
        <taxon>Sandaracinus</taxon>
    </lineage>
</organism>
<reference evidence="2 3" key="1">
    <citation type="submission" date="2015-03" db="EMBL/GenBank/DDBJ databases">
        <title>Genome assembly of Sandaracinus amylolyticus DSM 53668.</title>
        <authorList>
            <person name="Sharma G."/>
            <person name="Subramanian S."/>
        </authorList>
    </citation>
    <scope>NUCLEOTIDE SEQUENCE [LARGE SCALE GENOMIC DNA]</scope>
    <source>
        <strain evidence="2 3">DSM 53668</strain>
    </source>
</reference>
<dbReference type="Gene3D" id="2.60.120.200">
    <property type="match status" value="1"/>
</dbReference>
<evidence type="ECO:0000256" key="1">
    <source>
        <dbReference type="SAM" id="MobiDB-lite"/>
    </source>
</evidence>
<dbReference type="AlphaFoldDB" id="A0A0F6YNX7"/>
<dbReference type="Proteomes" id="UP000034883">
    <property type="component" value="Chromosome"/>
</dbReference>
<protein>
    <submittedName>
        <fullName evidence="2">Alpha-tubulin suppressor</fullName>
    </submittedName>
</protein>